<accession>A0A6A6C2S2</accession>
<name>A0A6A6C2S2_ZASCE</name>
<feature type="chain" id="PRO_5025577843" evidence="1">
    <location>
        <begin position="20"/>
        <end position="291"/>
    </location>
</feature>
<keyword evidence="1" id="KW-0732">Signal</keyword>
<dbReference type="AlphaFoldDB" id="A0A6A6C2S2"/>
<dbReference type="OrthoDB" id="3647598at2759"/>
<evidence type="ECO:0000313" key="2">
    <source>
        <dbReference type="EMBL" id="KAF2161427.1"/>
    </source>
</evidence>
<reference evidence="2" key="1">
    <citation type="journal article" date="2020" name="Stud. Mycol.">
        <title>101 Dothideomycetes genomes: a test case for predicting lifestyles and emergence of pathogens.</title>
        <authorList>
            <person name="Haridas S."/>
            <person name="Albert R."/>
            <person name="Binder M."/>
            <person name="Bloem J."/>
            <person name="Labutti K."/>
            <person name="Salamov A."/>
            <person name="Andreopoulos B."/>
            <person name="Baker S."/>
            <person name="Barry K."/>
            <person name="Bills G."/>
            <person name="Bluhm B."/>
            <person name="Cannon C."/>
            <person name="Castanera R."/>
            <person name="Culley D."/>
            <person name="Daum C."/>
            <person name="Ezra D."/>
            <person name="Gonzalez J."/>
            <person name="Henrissat B."/>
            <person name="Kuo A."/>
            <person name="Liang C."/>
            <person name="Lipzen A."/>
            <person name="Lutzoni F."/>
            <person name="Magnuson J."/>
            <person name="Mondo S."/>
            <person name="Nolan M."/>
            <person name="Ohm R."/>
            <person name="Pangilinan J."/>
            <person name="Park H.-J."/>
            <person name="Ramirez L."/>
            <person name="Alfaro M."/>
            <person name="Sun H."/>
            <person name="Tritt A."/>
            <person name="Yoshinaga Y."/>
            <person name="Zwiers L.-H."/>
            <person name="Turgeon B."/>
            <person name="Goodwin S."/>
            <person name="Spatafora J."/>
            <person name="Crous P."/>
            <person name="Grigoriev I."/>
        </authorList>
    </citation>
    <scope>NUCLEOTIDE SEQUENCE</scope>
    <source>
        <strain evidence="2">ATCC 36951</strain>
    </source>
</reference>
<dbReference type="Proteomes" id="UP000799537">
    <property type="component" value="Unassembled WGS sequence"/>
</dbReference>
<proteinExistence type="predicted"/>
<sequence length="291" mass="30213">MQYTSVALSALALLGVSHAAPAVKRQATLPAPPATQQAIVNLENTIVYLTNDIVQTNQGNAENDFNTAQSQFTGIETSVTTGSCPPLIYQGEITTAEGAITALNTTQNNLAQLSLDLQNTASSQDTINNDYCTAYGTFFSTKNYIFTILGTSQNGASNKAVAASVNAEGYDANKLGQTWTATEVALEALISALNNIAAGQPASSEAKTAFTNAQSTIATFSKAADASTPHSCPASSIAGATDPQSAINDVYVVERTAQSAYSDTTANNGQTIPDFCTISSYMSAVNAYVKA</sequence>
<dbReference type="RefSeq" id="XP_033662316.1">
    <property type="nucleotide sequence ID" value="XM_033814105.1"/>
</dbReference>
<protein>
    <submittedName>
        <fullName evidence="2">Uncharacterized protein</fullName>
    </submittedName>
</protein>
<dbReference type="GeneID" id="54567377"/>
<organism evidence="2 3">
    <name type="scientific">Zasmidium cellare ATCC 36951</name>
    <dbReference type="NCBI Taxonomy" id="1080233"/>
    <lineage>
        <taxon>Eukaryota</taxon>
        <taxon>Fungi</taxon>
        <taxon>Dikarya</taxon>
        <taxon>Ascomycota</taxon>
        <taxon>Pezizomycotina</taxon>
        <taxon>Dothideomycetes</taxon>
        <taxon>Dothideomycetidae</taxon>
        <taxon>Mycosphaerellales</taxon>
        <taxon>Mycosphaerellaceae</taxon>
        <taxon>Zasmidium</taxon>
    </lineage>
</organism>
<feature type="signal peptide" evidence="1">
    <location>
        <begin position="1"/>
        <end position="19"/>
    </location>
</feature>
<keyword evidence="3" id="KW-1185">Reference proteome</keyword>
<dbReference type="EMBL" id="ML993619">
    <property type="protein sequence ID" value="KAF2161427.1"/>
    <property type="molecule type" value="Genomic_DNA"/>
</dbReference>
<evidence type="ECO:0000313" key="3">
    <source>
        <dbReference type="Proteomes" id="UP000799537"/>
    </source>
</evidence>
<evidence type="ECO:0000256" key="1">
    <source>
        <dbReference type="SAM" id="SignalP"/>
    </source>
</evidence>
<gene>
    <name evidence="2" type="ORF">M409DRAFT_59133</name>
</gene>